<dbReference type="RefSeq" id="WP_184883627.1">
    <property type="nucleotide sequence ID" value="NZ_BAAAHD010000025.1"/>
</dbReference>
<dbReference type="PANTHER" id="PTHR35446">
    <property type="entry name" value="SI:CH211-175M2.5"/>
    <property type="match status" value="1"/>
</dbReference>
<accession>A0A7W7ID13</accession>
<evidence type="ECO:0000313" key="3">
    <source>
        <dbReference type="Proteomes" id="UP000549343"/>
    </source>
</evidence>
<evidence type="ECO:0000313" key="2">
    <source>
        <dbReference type="EMBL" id="MBB4774766.1"/>
    </source>
</evidence>
<sequence>MPHIPVPKESPGTFGLFQFRPETAVPLLELCEVLLRADNALTRGEREMIAGYVSQGNSSEFCRDGHFTIAALQMEDGFDVVRAVREMPDEAPISAKMKALLRIAEKVRIGGRSVLGTDVDAARDAGATDVEIHDTVLIAAAFSMFNRYADGLDAVVPENPDFHDVVAQRVVDQGYSRMARMIAEPAPAAGASR</sequence>
<proteinExistence type="predicted"/>
<dbReference type="PANTHER" id="PTHR35446:SF2">
    <property type="entry name" value="CARBOXYMUCONOLACTONE DECARBOXYLASE-LIKE DOMAIN-CONTAINING PROTEIN"/>
    <property type="match status" value="1"/>
</dbReference>
<dbReference type="GO" id="GO:0004601">
    <property type="term" value="F:peroxidase activity"/>
    <property type="evidence" value="ECO:0007669"/>
    <property type="project" value="UniProtKB-KW"/>
</dbReference>
<reference evidence="1" key="3">
    <citation type="submission" date="2023-12" db="EMBL/GenBank/DDBJ databases">
        <authorList>
            <person name="Sun Q."/>
            <person name="Inoue M."/>
        </authorList>
    </citation>
    <scope>NUCLEOTIDE SEQUENCE</scope>
    <source>
        <strain evidence="1">JCM 10667</strain>
    </source>
</reference>
<dbReference type="EMBL" id="BAAAHD010000025">
    <property type="protein sequence ID" value="GAA0565823.1"/>
    <property type="molecule type" value="Genomic_DNA"/>
</dbReference>
<reference evidence="1 4" key="1">
    <citation type="journal article" date="2019" name="Int. J. Syst. Evol. Microbiol.">
        <title>The Global Catalogue of Microorganisms (GCM) 10K type strain sequencing project: providing services to taxonomists for standard genome sequencing and annotation.</title>
        <authorList>
            <consortium name="The Broad Institute Genomics Platform"/>
            <consortium name="The Broad Institute Genome Sequencing Center for Infectious Disease"/>
            <person name="Wu L."/>
            <person name="Ma J."/>
        </authorList>
    </citation>
    <scope>NUCLEOTIDE SEQUENCE [LARGE SCALE GENOMIC DNA]</scope>
    <source>
        <strain evidence="1 4">JCM 10667</strain>
    </source>
</reference>
<keyword evidence="4" id="KW-1185">Reference proteome</keyword>
<dbReference type="InterPro" id="IPR029032">
    <property type="entry name" value="AhpD-like"/>
</dbReference>
<dbReference type="AlphaFoldDB" id="A0A7W7ID13"/>
<gene>
    <name evidence="2" type="ORF">F4557_003184</name>
    <name evidence="1" type="ORF">GCM10009546_30120</name>
</gene>
<keyword evidence="2" id="KW-0575">Peroxidase</keyword>
<dbReference type="EMBL" id="JACHMV010000001">
    <property type="protein sequence ID" value="MBB4774766.1"/>
    <property type="molecule type" value="Genomic_DNA"/>
</dbReference>
<keyword evidence="2" id="KW-0560">Oxidoreductase</keyword>
<evidence type="ECO:0000313" key="1">
    <source>
        <dbReference type="EMBL" id="GAA0565823.1"/>
    </source>
</evidence>
<comment type="caution">
    <text evidence="2">The sequence shown here is derived from an EMBL/GenBank/DDBJ whole genome shotgun (WGS) entry which is preliminary data.</text>
</comment>
<name>A0A7W7ID13_9ACTN</name>
<protein>
    <submittedName>
        <fullName evidence="1">Carboxymuconolactone decarboxylase family protein</fullName>
    </submittedName>
    <submittedName>
        <fullName evidence="2">Putative peroxidase-related enzyme</fullName>
    </submittedName>
</protein>
<dbReference type="Gene3D" id="1.20.1290.10">
    <property type="entry name" value="AhpD-like"/>
    <property type="match status" value="1"/>
</dbReference>
<organism evidence="2 3">
    <name type="scientific">Actinomadura livida</name>
    <dbReference type="NCBI Taxonomy" id="79909"/>
    <lineage>
        <taxon>Bacteria</taxon>
        <taxon>Bacillati</taxon>
        <taxon>Actinomycetota</taxon>
        <taxon>Actinomycetes</taxon>
        <taxon>Streptosporangiales</taxon>
        <taxon>Thermomonosporaceae</taxon>
        <taxon>Actinomadura</taxon>
    </lineage>
</organism>
<dbReference type="SUPFAM" id="SSF69118">
    <property type="entry name" value="AhpD-like"/>
    <property type="match status" value="1"/>
</dbReference>
<evidence type="ECO:0000313" key="4">
    <source>
        <dbReference type="Proteomes" id="UP001501427"/>
    </source>
</evidence>
<dbReference type="Proteomes" id="UP000549343">
    <property type="component" value="Unassembled WGS sequence"/>
</dbReference>
<dbReference type="Proteomes" id="UP001501427">
    <property type="component" value="Unassembled WGS sequence"/>
</dbReference>
<reference evidence="2 3" key="2">
    <citation type="submission" date="2020-08" db="EMBL/GenBank/DDBJ databases">
        <title>Sequencing the genomes of 1000 actinobacteria strains.</title>
        <authorList>
            <person name="Klenk H.-P."/>
        </authorList>
    </citation>
    <scope>NUCLEOTIDE SEQUENCE [LARGE SCALE GENOMIC DNA]</scope>
    <source>
        <strain evidence="2 3">DSM 44772</strain>
    </source>
</reference>